<accession>A0A015KII6</accession>
<gene>
    <name evidence="1" type="ORF">RirG_005540</name>
</gene>
<evidence type="ECO:0000313" key="2">
    <source>
        <dbReference type="Proteomes" id="UP000022910"/>
    </source>
</evidence>
<keyword evidence="2" id="KW-1185">Reference proteome</keyword>
<comment type="caution">
    <text evidence="1">The sequence shown here is derived from an EMBL/GenBank/DDBJ whole genome shotgun (WGS) entry which is preliminary data.</text>
</comment>
<dbReference type="EMBL" id="JEMT01003404">
    <property type="protein sequence ID" value="EXX79445.1"/>
    <property type="molecule type" value="Genomic_DNA"/>
</dbReference>
<dbReference type="OrthoDB" id="2316943at2759"/>
<evidence type="ECO:0008006" key="3">
    <source>
        <dbReference type="Google" id="ProtNLM"/>
    </source>
</evidence>
<organism evidence="1 2">
    <name type="scientific">Rhizophagus irregularis (strain DAOM 197198w)</name>
    <name type="common">Glomus intraradices</name>
    <dbReference type="NCBI Taxonomy" id="1432141"/>
    <lineage>
        <taxon>Eukaryota</taxon>
        <taxon>Fungi</taxon>
        <taxon>Fungi incertae sedis</taxon>
        <taxon>Mucoromycota</taxon>
        <taxon>Glomeromycotina</taxon>
        <taxon>Glomeromycetes</taxon>
        <taxon>Glomerales</taxon>
        <taxon>Glomeraceae</taxon>
        <taxon>Rhizophagus</taxon>
    </lineage>
</organism>
<dbReference type="AlphaFoldDB" id="A0A015KII6"/>
<dbReference type="Proteomes" id="UP000022910">
    <property type="component" value="Unassembled WGS sequence"/>
</dbReference>
<protein>
    <recommendedName>
        <fullName evidence="3">F-box domain-containing protein</fullName>
    </recommendedName>
</protein>
<dbReference type="HOGENOM" id="CLU_028913_2_1_1"/>
<name>A0A015KII6_RHIIW</name>
<reference evidence="1 2" key="1">
    <citation type="submission" date="2014-02" db="EMBL/GenBank/DDBJ databases">
        <title>Single nucleus genome sequencing reveals high similarity among nuclei of an endomycorrhizal fungus.</title>
        <authorList>
            <person name="Lin K."/>
            <person name="Geurts R."/>
            <person name="Zhang Z."/>
            <person name="Limpens E."/>
            <person name="Saunders D.G."/>
            <person name="Mu D."/>
            <person name="Pang E."/>
            <person name="Cao H."/>
            <person name="Cha H."/>
            <person name="Lin T."/>
            <person name="Zhou Q."/>
            <person name="Shang Y."/>
            <person name="Li Y."/>
            <person name="Ivanov S."/>
            <person name="Sharma T."/>
            <person name="Velzen R.V."/>
            <person name="Ruijter N.D."/>
            <person name="Aanen D.K."/>
            <person name="Win J."/>
            <person name="Kamoun S."/>
            <person name="Bisseling T."/>
            <person name="Huang S."/>
        </authorList>
    </citation>
    <scope>NUCLEOTIDE SEQUENCE [LARGE SCALE GENOMIC DNA]</scope>
    <source>
        <strain evidence="2">DAOM197198w</strain>
    </source>
</reference>
<sequence length="546" mass="65020">MTYSKIISGDLPELTYEIIQYLRNDISTLYSCILVNRLWCRLTIPLLWEDPFSIKESKNYHFIEIYLKCLNENDKEKLQDYGINKNLFPLNTLLFNYPSFIKHLNTWDIISIIKLWAITVRNLSTGEIGNQSNQITLQSYPEYDLFKFIYESLFKIFIEREANLNTFDIFIFSNDDCDYFNIAFKLILQNQSFIHNIKNLNLTIYSARINITTIIPYLKSINTISSLYYNFYGHGYNPKNFNKIHLSQIINSQNNLKKIVFDSSRNPINYLFTSLKHSNSSNTLRIITFRKIVFNDTFNEVFEQLNVLESIHIIDCKALNSFIQQILDITKPFKLKTLFMKKELPNIDLLQLLLQKSGNYIENVSFGPLMNNDTKRKSFELITRYCKKIQFLELLGFDHQNIYSLLLFNLVQNLNYLSIYYIDANLFVLQNLDQILPFKLEYLNLNFFIENASDFEIFLRNSRNIFINRLCIKIRMRESVDILPYIKEYIMKKKRVKYLGFKVKDVDLFSLKDEVKEFELYNIKVQNYYSSSTEFVYYLKEKCISS</sequence>
<evidence type="ECO:0000313" key="1">
    <source>
        <dbReference type="EMBL" id="EXX79445.1"/>
    </source>
</evidence>
<proteinExistence type="predicted"/>